<proteinExistence type="predicted"/>
<accession>A0A1G6ZRL9</accession>
<evidence type="ECO:0000256" key="3">
    <source>
        <dbReference type="ARBA" id="ARBA00022691"/>
    </source>
</evidence>
<evidence type="ECO:0000259" key="4">
    <source>
        <dbReference type="Pfam" id="PF13649"/>
    </source>
</evidence>
<gene>
    <name evidence="5" type="ORF">SAMN05444580_109108</name>
</gene>
<feature type="domain" description="Methyltransferase" evidence="4">
    <location>
        <begin position="55"/>
        <end position="148"/>
    </location>
</feature>
<organism evidence="5 6">
    <name type="scientific">Rhodococcus tukisamuensis</name>
    <dbReference type="NCBI Taxonomy" id="168276"/>
    <lineage>
        <taxon>Bacteria</taxon>
        <taxon>Bacillati</taxon>
        <taxon>Actinomycetota</taxon>
        <taxon>Actinomycetes</taxon>
        <taxon>Mycobacteriales</taxon>
        <taxon>Nocardiaceae</taxon>
        <taxon>Rhodococcus</taxon>
    </lineage>
</organism>
<evidence type="ECO:0000256" key="2">
    <source>
        <dbReference type="ARBA" id="ARBA00022679"/>
    </source>
</evidence>
<protein>
    <submittedName>
        <fullName evidence="5">Methyltransferase domain-containing protein</fullName>
    </submittedName>
</protein>
<evidence type="ECO:0000256" key="1">
    <source>
        <dbReference type="ARBA" id="ARBA00022603"/>
    </source>
</evidence>
<evidence type="ECO:0000313" key="6">
    <source>
        <dbReference type="Proteomes" id="UP000199417"/>
    </source>
</evidence>
<keyword evidence="2 5" id="KW-0808">Transferase</keyword>
<dbReference type="Gene3D" id="3.40.50.150">
    <property type="entry name" value="Vaccinia Virus protein VP39"/>
    <property type="match status" value="1"/>
</dbReference>
<dbReference type="PANTHER" id="PTHR43464:SF19">
    <property type="entry name" value="UBIQUINONE BIOSYNTHESIS O-METHYLTRANSFERASE, MITOCHONDRIAL"/>
    <property type="match status" value="1"/>
</dbReference>
<dbReference type="EMBL" id="FNAB01000009">
    <property type="protein sequence ID" value="SDE05180.1"/>
    <property type="molecule type" value="Genomic_DNA"/>
</dbReference>
<dbReference type="AlphaFoldDB" id="A0A1G6ZRL9"/>
<dbReference type="PANTHER" id="PTHR43464">
    <property type="entry name" value="METHYLTRANSFERASE"/>
    <property type="match status" value="1"/>
</dbReference>
<keyword evidence="1 5" id="KW-0489">Methyltransferase</keyword>
<dbReference type="GO" id="GO:0008168">
    <property type="term" value="F:methyltransferase activity"/>
    <property type="evidence" value="ECO:0007669"/>
    <property type="project" value="UniProtKB-KW"/>
</dbReference>
<dbReference type="GO" id="GO:0032259">
    <property type="term" value="P:methylation"/>
    <property type="evidence" value="ECO:0007669"/>
    <property type="project" value="UniProtKB-KW"/>
</dbReference>
<keyword evidence="3" id="KW-0949">S-adenosyl-L-methionine</keyword>
<evidence type="ECO:0000313" key="5">
    <source>
        <dbReference type="EMBL" id="SDE05180.1"/>
    </source>
</evidence>
<dbReference type="InterPro" id="IPR029063">
    <property type="entry name" value="SAM-dependent_MTases_sf"/>
</dbReference>
<reference evidence="5 6" key="1">
    <citation type="submission" date="2016-10" db="EMBL/GenBank/DDBJ databases">
        <authorList>
            <person name="de Groot N.N."/>
        </authorList>
    </citation>
    <scope>NUCLEOTIDE SEQUENCE [LARGE SCALE GENOMIC DNA]</scope>
    <source>
        <strain evidence="5 6">JCM 11308</strain>
    </source>
</reference>
<dbReference type="STRING" id="168276.SAMN05444580_109108"/>
<sequence length="211" mass="22938">MSLSFTSLGITNLGYTLAYRLRVTPWEHPGTGLRAQLATYLDHEERAGGPLGKALDAGCGTGDHSIEMAGRGWHVTAIDAVPLAIDRARRKAAAENVSVEFRVGDVTALGYSVGSGYRFVLDVGCFHGLTPAQRRAYAREITGITEPGATLLMFAFGPGRRGPLPRGVSRAELERTLAQWQLDTDDPGDTSGMPPMVRRSNPRWFHLTRTM</sequence>
<name>A0A1G6ZRL9_9NOCA</name>
<dbReference type="Pfam" id="PF13649">
    <property type="entry name" value="Methyltransf_25"/>
    <property type="match status" value="1"/>
</dbReference>
<keyword evidence="6" id="KW-1185">Reference proteome</keyword>
<dbReference type="InterPro" id="IPR041698">
    <property type="entry name" value="Methyltransf_25"/>
</dbReference>
<dbReference type="CDD" id="cd02440">
    <property type="entry name" value="AdoMet_MTases"/>
    <property type="match status" value="1"/>
</dbReference>
<dbReference type="RefSeq" id="WP_072842724.1">
    <property type="nucleotide sequence ID" value="NZ_FNAB01000009.1"/>
</dbReference>
<dbReference type="Proteomes" id="UP000199417">
    <property type="component" value="Unassembled WGS sequence"/>
</dbReference>
<dbReference type="SUPFAM" id="SSF53335">
    <property type="entry name" value="S-adenosyl-L-methionine-dependent methyltransferases"/>
    <property type="match status" value="1"/>
</dbReference>